<keyword evidence="2" id="KW-1185">Reference proteome</keyword>
<sequence length="129" mass="15002">MLHKVRQVHADTMPNMTKLAAAIAVIPVSTADLRSYSHVVVHAGTNDLTELDDEHDIVTIEKEAKRLCTIFKDEHPKDNDPNHRSKYTRSYLQNHSVNWFRQLPYRRPESPVRSRPVTVRVSYMRMRPA</sequence>
<evidence type="ECO:0000313" key="1">
    <source>
        <dbReference type="EMBL" id="CAH1264091.1"/>
    </source>
</evidence>
<evidence type="ECO:0000313" key="2">
    <source>
        <dbReference type="Proteomes" id="UP000838412"/>
    </source>
</evidence>
<protein>
    <submittedName>
        <fullName evidence="1">Hypp2872 protein</fullName>
    </submittedName>
</protein>
<reference evidence="1" key="1">
    <citation type="submission" date="2022-01" db="EMBL/GenBank/DDBJ databases">
        <authorList>
            <person name="Braso-Vives M."/>
        </authorList>
    </citation>
    <scope>NUCLEOTIDE SEQUENCE</scope>
</reference>
<organism evidence="1 2">
    <name type="scientific">Branchiostoma lanceolatum</name>
    <name type="common">Common lancelet</name>
    <name type="synonym">Amphioxus lanceolatum</name>
    <dbReference type="NCBI Taxonomy" id="7740"/>
    <lineage>
        <taxon>Eukaryota</taxon>
        <taxon>Metazoa</taxon>
        <taxon>Chordata</taxon>
        <taxon>Cephalochordata</taxon>
        <taxon>Leptocardii</taxon>
        <taxon>Amphioxiformes</taxon>
        <taxon>Branchiostomatidae</taxon>
        <taxon>Branchiostoma</taxon>
    </lineage>
</organism>
<gene>
    <name evidence="1" type="primary">Hypp2872</name>
    <name evidence="1" type="ORF">BLAG_LOCUS18582</name>
</gene>
<accession>A0A8K0EVD6</accession>
<proteinExistence type="predicted"/>
<name>A0A8K0EVD6_BRALA</name>
<dbReference type="AlphaFoldDB" id="A0A8K0EVD6"/>
<dbReference type="EMBL" id="OV696689">
    <property type="protein sequence ID" value="CAH1264091.1"/>
    <property type="molecule type" value="Genomic_DNA"/>
</dbReference>
<dbReference type="Proteomes" id="UP000838412">
    <property type="component" value="Chromosome 4"/>
</dbReference>